<dbReference type="EMBL" id="BOSL01000002">
    <property type="protein sequence ID" value="GIP52098.1"/>
    <property type="molecule type" value="Genomic_DNA"/>
</dbReference>
<proteinExistence type="predicted"/>
<dbReference type="Gene3D" id="1.25.10.10">
    <property type="entry name" value="Leucine-rich Repeat Variant"/>
    <property type="match status" value="1"/>
</dbReference>
<protein>
    <recommendedName>
        <fullName evidence="3">HEAT repeat domain-containing protein</fullName>
    </recommendedName>
</protein>
<name>A0ABQ4M7X9_9BACL</name>
<dbReference type="RefSeq" id="WP_213654039.1">
    <property type="nucleotide sequence ID" value="NZ_BOSL01000002.1"/>
</dbReference>
<reference evidence="1 2" key="1">
    <citation type="submission" date="2021-03" db="EMBL/GenBank/DDBJ databases">
        <title>Antimicrobial resistance genes in bacteria isolated from Japanese honey, and their potential for conferring macrolide and lincosamide resistance in the American foulbrood pathogen Paenibacillus larvae.</title>
        <authorList>
            <person name="Okamoto M."/>
            <person name="Kumagai M."/>
            <person name="Kanamori H."/>
            <person name="Takamatsu D."/>
        </authorList>
    </citation>
    <scope>NUCLEOTIDE SEQUENCE [LARGE SCALE GENOMIC DNA]</scope>
    <source>
        <strain evidence="1 2">J42TS3</strain>
    </source>
</reference>
<evidence type="ECO:0000313" key="2">
    <source>
        <dbReference type="Proteomes" id="UP000679992"/>
    </source>
</evidence>
<accession>A0ABQ4M7X9</accession>
<comment type="caution">
    <text evidence="1">The sequence shown here is derived from an EMBL/GenBank/DDBJ whole genome shotgun (WGS) entry which is preliminary data.</text>
</comment>
<evidence type="ECO:0000313" key="1">
    <source>
        <dbReference type="EMBL" id="GIP52098.1"/>
    </source>
</evidence>
<sequence length="618" mass="69384">MSNTPLMELNEEIRRLYIAGSDLAAGDYRLKRLLPVLQQMGQRAPIFMKLSEGVAELIEPAANNPQSDSAKRLQDVNLLLQSILRTQGEGASEGETASLVTNPMPLRTFLSYRKLSAVRTALTTRGGGRYEIIYEAYQSGYFQDLRLVPLAIQALSDPYTEIADLAMDRILPAYGPAIVPHLLDSFHAEGGRLEARKLTVVAKCGGKEVLTAIYEAAVSGSDEVRTTAIHLLAGHKEYEEALLDWSRDKKKGIREAAYAALAESGWESAVERLYEASQGKDSELVNPSLSRCQSPLLTRMLAQDFAKLLKSQQEIPPLSDKQKITDNAAQIKRYLWSLHLKESPELEALYLEVLRRYEWYMFKLDWSYLANEAIRYVSRTGTAEGRRLVEEALELDFARSANTVHFTCEIFVKAQPILSPQRLYEVYANVLEQGTGASALSGSKKNCKRLLGTIEGLVVSRTYKRLAQDWARGEEVYVYDVEMPSPESIAASWDSRWLDHFILLDHLALVSAFARPGHEGAISFLLDRLKNSPEFRNRFANLAVIGLVRAGIPEHDLHEALVSAMEDERNTECHEIELFLFGQLCCLPARYAERIRAVLPKFKGRAEEQLTSILNSQN</sequence>
<gene>
    <name evidence="1" type="ORF">J42TS3_11330</name>
</gene>
<dbReference type="InterPro" id="IPR011989">
    <property type="entry name" value="ARM-like"/>
</dbReference>
<organism evidence="1 2">
    <name type="scientific">Paenibacillus vini</name>
    <dbReference type="NCBI Taxonomy" id="1476024"/>
    <lineage>
        <taxon>Bacteria</taxon>
        <taxon>Bacillati</taxon>
        <taxon>Bacillota</taxon>
        <taxon>Bacilli</taxon>
        <taxon>Bacillales</taxon>
        <taxon>Paenibacillaceae</taxon>
        <taxon>Paenibacillus</taxon>
    </lineage>
</organism>
<evidence type="ECO:0008006" key="3">
    <source>
        <dbReference type="Google" id="ProtNLM"/>
    </source>
</evidence>
<dbReference type="Proteomes" id="UP000679992">
    <property type="component" value="Unassembled WGS sequence"/>
</dbReference>
<dbReference type="InterPro" id="IPR016024">
    <property type="entry name" value="ARM-type_fold"/>
</dbReference>
<dbReference type="SUPFAM" id="SSF48371">
    <property type="entry name" value="ARM repeat"/>
    <property type="match status" value="1"/>
</dbReference>
<keyword evidence="2" id="KW-1185">Reference proteome</keyword>